<dbReference type="InterPro" id="IPR050602">
    <property type="entry name" value="Malonyl-ACP_OMT"/>
</dbReference>
<dbReference type="InterPro" id="IPR013216">
    <property type="entry name" value="Methyltransf_11"/>
</dbReference>
<organism evidence="4 5">
    <name type="scientific">Commensalibacter melissae</name>
    <dbReference type="NCBI Taxonomy" id="2070537"/>
    <lineage>
        <taxon>Bacteria</taxon>
        <taxon>Pseudomonadati</taxon>
        <taxon>Pseudomonadota</taxon>
        <taxon>Alphaproteobacteria</taxon>
        <taxon>Acetobacterales</taxon>
        <taxon>Acetobacteraceae</taxon>
    </lineage>
</organism>
<evidence type="ECO:0000259" key="3">
    <source>
        <dbReference type="Pfam" id="PF08241"/>
    </source>
</evidence>
<sequence>MYAMNVPLLFNRSLLKLHRDRSVLYHFEIQDIFQQCTDRLLERLDDINRSFEFALEIGGRGYVSSYLKNRKIKVISADLSADLVSMNVNSKICMDEEFLPFKSGCFDLVIANFNLHWVNDLPGTLLQIRRILKPDGLFLAAIPILPTLSLLRTVMAEVEMEYCGAVLPHISPLPDLRSCASLMQRAGFALPTIDKEAIEIVYRSSLALFRDLRWAGETNSLLMHQAYFAKKTLFAEFIARLETFKPIKVDINFAILTGWSPDASQPQPLKPGQFKMSLEEALRNK</sequence>
<evidence type="ECO:0000256" key="1">
    <source>
        <dbReference type="ARBA" id="ARBA00022603"/>
    </source>
</evidence>
<name>A0A318N0U8_9PROT</name>
<accession>A0A318N0U8</accession>
<dbReference type="Proteomes" id="UP000247565">
    <property type="component" value="Unassembled WGS sequence"/>
</dbReference>
<dbReference type="PANTHER" id="PTHR13090:SF1">
    <property type="entry name" value="ARGININE-HYDROXYLASE NDUFAF5, MITOCHONDRIAL"/>
    <property type="match status" value="1"/>
</dbReference>
<gene>
    <name evidence="4" type="ORF">DK869_08120</name>
</gene>
<protein>
    <submittedName>
        <fullName evidence="4">SAM-dependent methyltransferase</fullName>
    </submittedName>
</protein>
<dbReference type="GO" id="GO:0008757">
    <property type="term" value="F:S-adenosylmethionine-dependent methyltransferase activity"/>
    <property type="evidence" value="ECO:0007669"/>
    <property type="project" value="InterPro"/>
</dbReference>
<dbReference type="SUPFAM" id="SSF53335">
    <property type="entry name" value="S-adenosyl-L-methionine-dependent methyltransferases"/>
    <property type="match status" value="1"/>
</dbReference>
<proteinExistence type="predicted"/>
<comment type="caution">
    <text evidence="4">The sequence shown here is derived from an EMBL/GenBank/DDBJ whole genome shotgun (WGS) entry which is preliminary data.</text>
</comment>
<evidence type="ECO:0000313" key="4">
    <source>
        <dbReference type="EMBL" id="PXY98950.1"/>
    </source>
</evidence>
<dbReference type="CDD" id="cd02440">
    <property type="entry name" value="AdoMet_MTases"/>
    <property type="match status" value="1"/>
</dbReference>
<feature type="domain" description="Methyltransferase type 11" evidence="3">
    <location>
        <begin position="59"/>
        <end position="139"/>
    </location>
</feature>
<reference evidence="4 5" key="1">
    <citation type="submission" date="2018-05" db="EMBL/GenBank/DDBJ databases">
        <title>Reference genomes for bee gut microbiota database.</title>
        <authorList>
            <person name="Ellegaard K.M."/>
        </authorList>
    </citation>
    <scope>NUCLEOTIDE SEQUENCE [LARGE SCALE GENOMIC DNA]</scope>
    <source>
        <strain evidence="4 5">ESL0284</strain>
    </source>
</reference>
<dbReference type="PANTHER" id="PTHR13090">
    <property type="entry name" value="ARGININE-HYDROXYLASE NDUFAF5, MITOCHONDRIAL"/>
    <property type="match status" value="1"/>
</dbReference>
<evidence type="ECO:0000256" key="2">
    <source>
        <dbReference type="ARBA" id="ARBA00022679"/>
    </source>
</evidence>
<evidence type="ECO:0000313" key="5">
    <source>
        <dbReference type="Proteomes" id="UP000247565"/>
    </source>
</evidence>
<dbReference type="EMBL" id="QGLT01000005">
    <property type="protein sequence ID" value="PXY98950.1"/>
    <property type="molecule type" value="Genomic_DNA"/>
</dbReference>
<dbReference type="InterPro" id="IPR029063">
    <property type="entry name" value="SAM-dependent_MTases_sf"/>
</dbReference>
<dbReference type="Pfam" id="PF08241">
    <property type="entry name" value="Methyltransf_11"/>
    <property type="match status" value="1"/>
</dbReference>
<dbReference type="OrthoDB" id="9793723at2"/>
<keyword evidence="1 4" id="KW-0489">Methyltransferase</keyword>
<keyword evidence="2 4" id="KW-0808">Transferase</keyword>
<keyword evidence="5" id="KW-1185">Reference proteome</keyword>
<dbReference type="Gene3D" id="3.40.50.150">
    <property type="entry name" value="Vaccinia Virus protein VP39"/>
    <property type="match status" value="1"/>
</dbReference>
<dbReference type="AlphaFoldDB" id="A0A318N0U8"/>
<dbReference type="GO" id="GO:0032259">
    <property type="term" value="P:methylation"/>
    <property type="evidence" value="ECO:0007669"/>
    <property type="project" value="UniProtKB-KW"/>
</dbReference>